<dbReference type="InterPro" id="IPR012337">
    <property type="entry name" value="RNaseH-like_sf"/>
</dbReference>
<keyword evidence="3" id="KW-1185">Reference proteome</keyword>
<dbReference type="InterPro" id="IPR057670">
    <property type="entry name" value="SH3_retrovirus"/>
</dbReference>
<comment type="caution">
    <text evidence="2">The sequence shown here is derived from an EMBL/GenBank/DDBJ whole genome shotgun (WGS) entry which is preliminary data.</text>
</comment>
<organism evidence="2 3">
    <name type="scientific">Sesamum angolense</name>
    <dbReference type="NCBI Taxonomy" id="2727404"/>
    <lineage>
        <taxon>Eukaryota</taxon>
        <taxon>Viridiplantae</taxon>
        <taxon>Streptophyta</taxon>
        <taxon>Embryophyta</taxon>
        <taxon>Tracheophyta</taxon>
        <taxon>Spermatophyta</taxon>
        <taxon>Magnoliopsida</taxon>
        <taxon>eudicotyledons</taxon>
        <taxon>Gunneridae</taxon>
        <taxon>Pentapetalae</taxon>
        <taxon>asterids</taxon>
        <taxon>lamiids</taxon>
        <taxon>Lamiales</taxon>
        <taxon>Pedaliaceae</taxon>
        <taxon>Sesamum</taxon>
    </lineage>
</organism>
<dbReference type="Pfam" id="PF25597">
    <property type="entry name" value="SH3_retrovirus"/>
    <property type="match status" value="1"/>
</dbReference>
<name>A0AAE2BTX4_9LAMI</name>
<proteinExistence type="predicted"/>
<dbReference type="PANTHER" id="PTHR42648:SF27">
    <property type="entry name" value="RNA-DIRECTED DNA POLYMERASE"/>
    <property type="match status" value="1"/>
</dbReference>
<dbReference type="AlphaFoldDB" id="A0AAE2BTX4"/>
<dbReference type="Proteomes" id="UP001289374">
    <property type="component" value="Unassembled WGS sequence"/>
</dbReference>
<dbReference type="EMBL" id="JACGWL010000007">
    <property type="protein sequence ID" value="KAK4397622.1"/>
    <property type="molecule type" value="Genomic_DNA"/>
</dbReference>
<dbReference type="SUPFAM" id="SSF53098">
    <property type="entry name" value="Ribonuclease H-like"/>
    <property type="match status" value="1"/>
</dbReference>
<feature type="domain" description="Retroviral polymerase SH3-like" evidence="1">
    <location>
        <begin position="151"/>
        <end position="201"/>
    </location>
</feature>
<protein>
    <submittedName>
        <fullName evidence="2">Retrovirus-related Pol polyprotein from transposon TNT 1-94</fullName>
    </submittedName>
</protein>
<sequence length="370" mass="42534">MTKKHFVGQSMLASNLLDLIHSDVCGPLNTQARGEFSYLITFTDNHSWYGYVYLMRYKSEAFGRFKEFNLKVEKQTGRKIEALRSDRGVRSMMSFTKLSFSFWGYALDMETKWLNMAPSKTVAQTPYQIWHGKPVSYKYVRVWGSPTYVKRLAGDKLDSRSSLCRFVGNPKETMGYYFYDASEQKVFISQNTVLLEKGFQADTRREELLLEESSEATPQTDAVTSFAPIVPTNDIHILRRSTRVSQQPERYGFLGLTSQLDNDPKTYGEAMSNIDPGKWIEAKIRDGLHEFKQDGYENGYLNGFVQEEIYMDQPEGFTSVGEEQENDLDPCIYKKVSRSLVAFLVLYVDDILHIGNDVKMLCNTKAWLST</sequence>
<dbReference type="PANTHER" id="PTHR42648">
    <property type="entry name" value="TRANSPOSASE, PUTATIVE-RELATED"/>
    <property type="match status" value="1"/>
</dbReference>
<evidence type="ECO:0000259" key="1">
    <source>
        <dbReference type="Pfam" id="PF25597"/>
    </source>
</evidence>
<reference evidence="2" key="2">
    <citation type="journal article" date="2024" name="Plant">
        <title>Genomic evolution and insights into agronomic trait innovations of Sesamum species.</title>
        <authorList>
            <person name="Miao H."/>
            <person name="Wang L."/>
            <person name="Qu L."/>
            <person name="Liu H."/>
            <person name="Sun Y."/>
            <person name="Le M."/>
            <person name="Wang Q."/>
            <person name="Wei S."/>
            <person name="Zheng Y."/>
            <person name="Lin W."/>
            <person name="Duan Y."/>
            <person name="Cao H."/>
            <person name="Xiong S."/>
            <person name="Wang X."/>
            <person name="Wei L."/>
            <person name="Li C."/>
            <person name="Ma Q."/>
            <person name="Ju M."/>
            <person name="Zhao R."/>
            <person name="Li G."/>
            <person name="Mu C."/>
            <person name="Tian Q."/>
            <person name="Mei H."/>
            <person name="Zhang T."/>
            <person name="Gao T."/>
            <person name="Zhang H."/>
        </authorList>
    </citation>
    <scope>NUCLEOTIDE SEQUENCE</scope>
    <source>
        <strain evidence="2">K16</strain>
    </source>
</reference>
<dbReference type="Gene3D" id="3.30.420.10">
    <property type="entry name" value="Ribonuclease H-like superfamily/Ribonuclease H"/>
    <property type="match status" value="1"/>
</dbReference>
<reference evidence="2" key="1">
    <citation type="submission" date="2020-06" db="EMBL/GenBank/DDBJ databases">
        <authorList>
            <person name="Li T."/>
            <person name="Hu X."/>
            <person name="Zhang T."/>
            <person name="Song X."/>
            <person name="Zhang H."/>
            <person name="Dai N."/>
            <person name="Sheng W."/>
            <person name="Hou X."/>
            <person name="Wei L."/>
        </authorList>
    </citation>
    <scope>NUCLEOTIDE SEQUENCE</scope>
    <source>
        <strain evidence="2">K16</strain>
        <tissue evidence="2">Leaf</tissue>
    </source>
</reference>
<gene>
    <name evidence="2" type="ORF">Sango_1237700</name>
</gene>
<evidence type="ECO:0000313" key="3">
    <source>
        <dbReference type="Proteomes" id="UP001289374"/>
    </source>
</evidence>
<dbReference type="InterPro" id="IPR039537">
    <property type="entry name" value="Retrotran_Ty1/copia-like"/>
</dbReference>
<accession>A0AAE2BTX4</accession>
<dbReference type="InterPro" id="IPR036397">
    <property type="entry name" value="RNaseH_sf"/>
</dbReference>
<dbReference type="GO" id="GO:0003676">
    <property type="term" value="F:nucleic acid binding"/>
    <property type="evidence" value="ECO:0007669"/>
    <property type="project" value="InterPro"/>
</dbReference>
<evidence type="ECO:0000313" key="2">
    <source>
        <dbReference type="EMBL" id="KAK4397622.1"/>
    </source>
</evidence>